<dbReference type="Proteomes" id="UP000547209">
    <property type="component" value="Unassembled WGS sequence"/>
</dbReference>
<evidence type="ECO:0000256" key="1">
    <source>
        <dbReference type="ARBA" id="ARBA00022679"/>
    </source>
</evidence>
<dbReference type="PANTHER" id="PTHR45569:SF1">
    <property type="entry name" value="SENSOR PROTEIN KDPD"/>
    <property type="match status" value="1"/>
</dbReference>
<feature type="domain" description="Signal transduction histidine kinase osmosensitive K+ channel sensor N-terminal" evidence="4">
    <location>
        <begin position="21"/>
        <end position="226"/>
    </location>
</feature>
<name>A0A7X0VDA1_9BACL</name>
<evidence type="ECO:0000313" key="5">
    <source>
        <dbReference type="EMBL" id="MBB6669757.1"/>
    </source>
</evidence>
<dbReference type="Pfam" id="PF02702">
    <property type="entry name" value="KdpD"/>
    <property type="match status" value="2"/>
</dbReference>
<dbReference type="SUPFAM" id="SSF52540">
    <property type="entry name" value="P-loop containing nucleoside triphosphate hydrolases"/>
    <property type="match status" value="1"/>
</dbReference>
<evidence type="ECO:0000259" key="4">
    <source>
        <dbReference type="Pfam" id="PF02702"/>
    </source>
</evidence>
<dbReference type="PANTHER" id="PTHR45569">
    <property type="entry name" value="SENSOR PROTEIN KDPD"/>
    <property type="match status" value="1"/>
</dbReference>
<dbReference type="GO" id="GO:0000155">
    <property type="term" value="F:phosphorelay sensor kinase activity"/>
    <property type="evidence" value="ECO:0007669"/>
    <property type="project" value="InterPro"/>
</dbReference>
<keyword evidence="2 5" id="KW-0418">Kinase</keyword>
<dbReference type="AlphaFoldDB" id="A0A7X0VDA1"/>
<organism evidence="5 6">
    <name type="scientific">Cohnella nanjingensis</name>
    <dbReference type="NCBI Taxonomy" id="1387779"/>
    <lineage>
        <taxon>Bacteria</taxon>
        <taxon>Bacillati</taxon>
        <taxon>Bacillota</taxon>
        <taxon>Bacilli</taxon>
        <taxon>Bacillales</taxon>
        <taxon>Paenibacillaceae</taxon>
        <taxon>Cohnella</taxon>
    </lineage>
</organism>
<dbReference type="GO" id="GO:0005886">
    <property type="term" value="C:plasma membrane"/>
    <property type="evidence" value="ECO:0007669"/>
    <property type="project" value="TreeGrafter"/>
</dbReference>
<dbReference type="InterPro" id="IPR003852">
    <property type="entry name" value="Sig_transdc_His_kinase_KdpD_N"/>
</dbReference>
<keyword evidence="3" id="KW-0902">Two-component regulatory system</keyword>
<evidence type="ECO:0000313" key="6">
    <source>
        <dbReference type="Proteomes" id="UP000547209"/>
    </source>
</evidence>
<accession>A0A7X0VDA1</accession>
<dbReference type="SUPFAM" id="SSF52402">
    <property type="entry name" value="Adenine nucleotide alpha hydrolases-like"/>
    <property type="match status" value="2"/>
</dbReference>
<comment type="caution">
    <text evidence="5">The sequence shown here is derived from an EMBL/GenBank/DDBJ whole genome shotgun (WGS) entry which is preliminary data.</text>
</comment>
<keyword evidence="6" id="KW-1185">Reference proteome</keyword>
<dbReference type="Gene3D" id="3.40.50.300">
    <property type="entry name" value="P-loop containing nucleotide triphosphate hydrolases"/>
    <property type="match status" value="2"/>
</dbReference>
<proteinExistence type="predicted"/>
<dbReference type="EMBL" id="JACJVP010000004">
    <property type="protein sequence ID" value="MBB6669757.1"/>
    <property type="molecule type" value="Genomic_DNA"/>
</dbReference>
<dbReference type="RefSeq" id="WP_185141199.1">
    <property type="nucleotide sequence ID" value="NZ_JACJVP010000004.1"/>
</dbReference>
<protein>
    <submittedName>
        <fullName evidence="5">Histidine kinase</fullName>
    </submittedName>
</protein>
<dbReference type="FunFam" id="3.40.50.300:FF:000483">
    <property type="entry name" value="Sensor histidine kinase KdpD"/>
    <property type="match status" value="1"/>
</dbReference>
<dbReference type="InterPro" id="IPR052023">
    <property type="entry name" value="Histidine_kinase_KdpD"/>
</dbReference>
<dbReference type="GO" id="GO:0005737">
    <property type="term" value="C:cytoplasm"/>
    <property type="evidence" value="ECO:0007669"/>
    <property type="project" value="UniProtKB-ARBA"/>
</dbReference>
<evidence type="ECO:0000256" key="2">
    <source>
        <dbReference type="ARBA" id="ARBA00022777"/>
    </source>
</evidence>
<keyword evidence="1" id="KW-0808">Transferase</keyword>
<reference evidence="5 6" key="1">
    <citation type="submission" date="2020-08" db="EMBL/GenBank/DDBJ databases">
        <title>Cohnella phylogeny.</title>
        <authorList>
            <person name="Dunlap C."/>
        </authorList>
    </citation>
    <scope>NUCLEOTIDE SEQUENCE [LARGE SCALE GENOMIC DNA]</scope>
    <source>
        <strain evidence="5 6">DSM 28246</strain>
    </source>
</reference>
<gene>
    <name evidence="5" type="ORF">H7C19_03545</name>
</gene>
<evidence type="ECO:0000256" key="3">
    <source>
        <dbReference type="ARBA" id="ARBA00023012"/>
    </source>
</evidence>
<sequence>MEDYRRKTPEEMLHAIFKLHRGRLKIYIGAVGGAGKTYHMLREGHALKAQGVDVVTCAVSTMRRPETMAQLEGLERIPSIHWLRDGEERKDLAMEAILARNPEVVLVDGLAHRNRPDAANPTRLGDIRQLIGRGISVLTTVNVYEIEGVTELAQKLTGIETRETVSAEAVEGADEVRLIDVSPETILKRLDEGHLCNLKDADAKRMRRGQLGKLRELALRMMAEDVNDSLERHRESEGLVGPSGATERILVSAQYHWNGSIYIRRGQQIARRLNGELLVVSFANAAKPLAKEAAAFKRSVMKLADKVNARFEELPMPGRRRLAGALVGYAVRQGATRIVLGHSKMSRWQEWRKGSIVNGVLRKIEGVDVFFVADRADQEGERILPTRTRGEPAIPYKRLSEQEVERKIGRIRRGRFKVYVGAAPGVGKTYAMLREGNDMLRKGIDAVIGLLETHGREETRAQIGALPLLEQATVAYRGTSLEEMDVPAILARNPEVVLIDELAHTNVPGSRNKKRYEDVLEILEAGISVVSTVNVQHLESLNDAVEQITGVRVRETVPDRMLRLADEVELIDVAPKALQERMREGKIYAMEKVEQALGHFFRTGNLIALRELALREIADDVDERLEAWERNGSLRGGWGRRESIFVAVTTSENAERLIRRGFRIAHRLKAEWRAVYAHAGPALPASDERRLEALAELTNRLGGRFETLRVPSRRQVPQTLLSRANACRSTQLILGQPGRGWRILPFRRSAVKAILRDGRHMDVLVVADLRR</sequence>
<dbReference type="InterPro" id="IPR027417">
    <property type="entry name" value="P-loop_NTPase"/>
</dbReference>
<feature type="domain" description="Signal transduction histidine kinase osmosensitive K+ channel sensor N-terminal" evidence="4">
    <location>
        <begin position="412"/>
        <end position="621"/>
    </location>
</feature>